<evidence type="ECO:0000256" key="3">
    <source>
        <dbReference type="ARBA" id="ARBA00022989"/>
    </source>
</evidence>
<feature type="transmembrane region" description="Helical" evidence="5">
    <location>
        <begin position="75"/>
        <end position="95"/>
    </location>
</feature>
<dbReference type="PIRSF" id="PIRSF006648">
    <property type="entry name" value="DrrB"/>
    <property type="match status" value="1"/>
</dbReference>
<proteinExistence type="inferred from homology"/>
<evidence type="ECO:0000256" key="5">
    <source>
        <dbReference type="RuleBase" id="RU361157"/>
    </source>
</evidence>
<accession>S5TKA1</accession>
<evidence type="ECO:0000256" key="2">
    <source>
        <dbReference type="ARBA" id="ARBA00022692"/>
    </source>
</evidence>
<dbReference type="GO" id="GO:0043190">
    <property type="term" value="C:ATP-binding cassette (ABC) transporter complex"/>
    <property type="evidence" value="ECO:0007669"/>
    <property type="project" value="InterPro"/>
</dbReference>
<dbReference type="PROSITE" id="PS51012">
    <property type="entry name" value="ABC_TM2"/>
    <property type="match status" value="1"/>
</dbReference>
<keyword evidence="3 5" id="KW-1133">Transmembrane helix</keyword>
<evidence type="ECO:0000259" key="6">
    <source>
        <dbReference type="PROSITE" id="PS51012"/>
    </source>
</evidence>
<dbReference type="InterPro" id="IPR047817">
    <property type="entry name" value="ABC2_TM_bact-type"/>
</dbReference>
<feature type="transmembrane region" description="Helical" evidence="5">
    <location>
        <begin position="151"/>
        <end position="178"/>
    </location>
</feature>
<feature type="transmembrane region" description="Helical" evidence="5">
    <location>
        <begin position="239"/>
        <end position="261"/>
    </location>
</feature>
<evidence type="ECO:0000256" key="1">
    <source>
        <dbReference type="ARBA" id="ARBA00004141"/>
    </source>
</evidence>
<keyword evidence="4 5" id="KW-0472">Membrane</keyword>
<feature type="domain" description="ABC transmembrane type-2" evidence="6">
    <location>
        <begin position="35"/>
        <end position="267"/>
    </location>
</feature>
<sequence length="271" mass="28834">MTHVLTGPRWLGAGPFRQLRALTVRALRGLVADRRVAVFGLINPLFLLFVLSEVFGSMANPADFPAGVTYIEYLVPALMLNNGIGAAQTAGMALVRELGNGMLVRFRSMPVHLPLVLTARALTDLVRSAAQLIVLQVCAFALLSYSPAGGLVGSIAAMLVALFVIHSMIWIFLALAAWLRSPDVMQSIGLLVMFPLMFASSAFVPVTLLPTWLQVVATVNPLTYAIDAARSLVLADPHVSAVLLALLSSAVLGSIAAFAAARGLRKPITHK</sequence>
<reference evidence="7" key="1">
    <citation type="journal article" date="2013" name="Proc. Natl. Acad. Sci. U.S.A.">
        <title>Mapping gene clusters within arrayed metagenomic libraries to expand the structural diversity of biomedically relevant natural products.</title>
        <authorList>
            <person name="Owen J.G."/>
            <person name="Reddy B.V."/>
            <person name="Ternei M.A."/>
            <person name="Charlop-Powers Z."/>
            <person name="Calle P.Y."/>
            <person name="Kim J.H."/>
            <person name="Brady S.F."/>
        </authorList>
    </citation>
    <scope>NUCLEOTIDE SEQUENCE</scope>
</reference>
<evidence type="ECO:0000313" key="7">
    <source>
        <dbReference type="EMBL" id="AGS49320.1"/>
    </source>
</evidence>
<comment type="subcellular location">
    <subcellularLocation>
        <location evidence="5">Cell membrane</location>
        <topology evidence="5">Multi-pass membrane protein</topology>
    </subcellularLocation>
    <subcellularLocation>
        <location evidence="1">Membrane</location>
        <topology evidence="1">Multi-pass membrane protein</topology>
    </subcellularLocation>
</comment>
<dbReference type="Pfam" id="PF01061">
    <property type="entry name" value="ABC2_membrane"/>
    <property type="match status" value="1"/>
</dbReference>
<protein>
    <recommendedName>
        <fullName evidence="5">Transport permease protein</fullName>
    </recommendedName>
</protein>
<keyword evidence="2 5" id="KW-0812">Transmembrane</keyword>
<evidence type="ECO:0000256" key="4">
    <source>
        <dbReference type="ARBA" id="ARBA00023136"/>
    </source>
</evidence>
<organism evidence="7">
    <name type="scientific">uncultured bacterium esnapd2</name>
    <dbReference type="NCBI Taxonomy" id="1366601"/>
    <lineage>
        <taxon>Bacteria</taxon>
        <taxon>environmental samples</taxon>
    </lineage>
</organism>
<comment type="similarity">
    <text evidence="5">Belongs to the ABC-2 integral membrane protein family.</text>
</comment>
<dbReference type="InterPro" id="IPR051328">
    <property type="entry name" value="T7SS_ABC-Transporter"/>
</dbReference>
<keyword evidence="5" id="KW-0813">Transport</keyword>
<feature type="transmembrane region" description="Helical" evidence="5">
    <location>
        <begin position="36"/>
        <end position="55"/>
    </location>
</feature>
<dbReference type="EMBL" id="KF264539">
    <property type="protein sequence ID" value="AGS49320.1"/>
    <property type="molecule type" value="Genomic_DNA"/>
</dbReference>
<feature type="transmembrane region" description="Helical" evidence="5">
    <location>
        <begin position="190"/>
        <end position="213"/>
    </location>
</feature>
<dbReference type="PANTHER" id="PTHR43077">
    <property type="entry name" value="TRANSPORT PERMEASE YVFS-RELATED"/>
    <property type="match status" value="1"/>
</dbReference>
<dbReference type="GO" id="GO:0140359">
    <property type="term" value="F:ABC-type transporter activity"/>
    <property type="evidence" value="ECO:0007669"/>
    <property type="project" value="InterPro"/>
</dbReference>
<dbReference type="PANTHER" id="PTHR43077:SF10">
    <property type="entry name" value="TRANSPORT PERMEASE PROTEIN"/>
    <property type="match status" value="1"/>
</dbReference>
<feature type="transmembrane region" description="Helical" evidence="5">
    <location>
        <begin position="125"/>
        <end position="145"/>
    </location>
</feature>
<dbReference type="InterPro" id="IPR000412">
    <property type="entry name" value="ABC_2_transport"/>
</dbReference>
<keyword evidence="5" id="KW-1003">Cell membrane</keyword>
<dbReference type="PRINTS" id="PR00164">
    <property type="entry name" value="ABC2TRNSPORT"/>
</dbReference>
<name>S5TKA1_9BACT</name>
<dbReference type="InterPro" id="IPR013525">
    <property type="entry name" value="ABC2_TM"/>
</dbReference>
<dbReference type="AlphaFoldDB" id="S5TKA1"/>